<keyword evidence="1" id="KW-0472">Membrane</keyword>
<dbReference type="Proteomes" id="UP000030748">
    <property type="component" value="Unassembled WGS sequence"/>
</dbReference>
<evidence type="ECO:0000256" key="1">
    <source>
        <dbReference type="SAM" id="Phobius"/>
    </source>
</evidence>
<proteinExistence type="predicted"/>
<organism evidence="2 3">
    <name type="scientific">Erythranthe guttata</name>
    <name type="common">Yellow monkey flower</name>
    <name type="synonym">Mimulus guttatus</name>
    <dbReference type="NCBI Taxonomy" id="4155"/>
    <lineage>
        <taxon>Eukaryota</taxon>
        <taxon>Viridiplantae</taxon>
        <taxon>Streptophyta</taxon>
        <taxon>Embryophyta</taxon>
        <taxon>Tracheophyta</taxon>
        <taxon>Spermatophyta</taxon>
        <taxon>Magnoliopsida</taxon>
        <taxon>eudicotyledons</taxon>
        <taxon>Gunneridae</taxon>
        <taxon>Pentapetalae</taxon>
        <taxon>asterids</taxon>
        <taxon>lamiids</taxon>
        <taxon>Lamiales</taxon>
        <taxon>Phrymaceae</taxon>
        <taxon>Erythranthe</taxon>
    </lineage>
</organism>
<keyword evidence="1" id="KW-0812">Transmembrane</keyword>
<dbReference type="AlphaFoldDB" id="A0A022RJX9"/>
<feature type="transmembrane region" description="Helical" evidence="1">
    <location>
        <begin position="380"/>
        <end position="403"/>
    </location>
</feature>
<protein>
    <submittedName>
        <fullName evidence="2">Uncharacterized protein</fullName>
    </submittedName>
</protein>
<keyword evidence="1" id="KW-1133">Transmembrane helix</keyword>
<name>A0A022RJX9_ERYGU</name>
<dbReference type="EMBL" id="KI630433">
    <property type="protein sequence ID" value="EYU40048.1"/>
    <property type="molecule type" value="Genomic_DNA"/>
</dbReference>
<accession>A0A022RJX9</accession>
<sequence>MENDKYNRTNGTTLPELCRRYDGSRQRRRQIHRRPLHLQRSVYDPAIVSLGPYHHGRPELRDVDQVKHRFLDRLTSGDPAKKNSLYDRVLERIDEIRYCYADFECVGRYDDRALALMILLDASFIVSLVEVLAQDVDFSADWQFCIGGGNLLFVIRDIMLLENQIPLHVIKMIIKSQHGDKLGEELLQKFVTCLPRLLLIEQNKTLPTTISGIKLAQHDDHNFNQTFRSVTHLKEKGIHFMPSSSLSVKGIKFESGAISGRLHIPIRVVSPISFVCMSNMIAYEMSPGSETGFEILSYTTFMKSLIEGPADMKELQEKGILINKYQNNEQLLEEIKALDTFGLDNLDIFKEVRQQIEKHCRSRTKTWMADLRHTQFRSPWTIAALLGAMFLLCLAFMQTYFTIHPRK</sequence>
<dbReference type="PANTHER" id="PTHR31549:SF129">
    <property type="entry name" value="DUF4220 DOMAIN-CONTAINING PROTEIN"/>
    <property type="match status" value="1"/>
</dbReference>
<dbReference type="InterPro" id="IPR004158">
    <property type="entry name" value="DUF247_pln"/>
</dbReference>
<dbReference type="Pfam" id="PF03140">
    <property type="entry name" value="DUF247"/>
    <property type="match status" value="2"/>
</dbReference>
<evidence type="ECO:0000313" key="3">
    <source>
        <dbReference type="Proteomes" id="UP000030748"/>
    </source>
</evidence>
<dbReference type="eggNOG" id="ENOG502QTFS">
    <property type="taxonomic scope" value="Eukaryota"/>
</dbReference>
<dbReference type="STRING" id="4155.A0A022RJX9"/>
<evidence type="ECO:0000313" key="2">
    <source>
        <dbReference type="EMBL" id="EYU40048.1"/>
    </source>
</evidence>
<gene>
    <name evidence="2" type="ORF">MIMGU_mgv1a019933mg</name>
</gene>
<dbReference type="PANTHER" id="PTHR31549">
    <property type="entry name" value="PROTEIN, PUTATIVE (DUF247)-RELATED-RELATED"/>
    <property type="match status" value="1"/>
</dbReference>
<keyword evidence="3" id="KW-1185">Reference proteome</keyword>
<reference evidence="2 3" key="1">
    <citation type="journal article" date="2013" name="Proc. Natl. Acad. Sci. U.S.A.">
        <title>Fine-scale variation in meiotic recombination in Mimulus inferred from population shotgun sequencing.</title>
        <authorList>
            <person name="Hellsten U."/>
            <person name="Wright K.M."/>
            <person name="Jenkins J."/>
            <person name="Shu S."/>
            <person name="Yuan Y."/>
            <person name="Wessler S.R."/>
            <person name="Schmutz J."/>
            <person name="Willis J.H."/>
            <person name="Rokhsar D.S."/>
        </authorList>
    </citation>
    <scope>NUCLEOTIDE SEQUENCE [LARGE SCALE GENOMIC DNA]</scope>
    <source>
        <strain evidence="3">cv. DUN x IM62</strain>
    </source>
</reference>